<feature type="compositionally biased region" description="Basic and acidic residues" evidence="3">
    <location>
        <begin position="391"/>
        <end position="451"/>
    </location>
</feature>
<evidence type="ECO:0000256" key="3">
    <source>
        <dbReference type="SAM" id="MobiDB-lite"/>
    </source>
</evidence>
<dbReference type="AlphaFoldDB" id="A0A6P8XHC0"/>
<dbReference type="GO" id="GO:0003723">
    <property type="term" value="F:RNA binding"/>
    <property type="evidence" value="ECO:0007669"/>
    <property type="project" value="UniProtKB-UniRule"/>
</dbReference>
<dbReference type="SMART" id="SM00360">
    <property type="entry name" value="RRM"/>
    <property type="match status" value="1"/>
</dbReference>
<feature type="region of interest" description="Disordered" evidence="3">
    <location>
        <begin position="367"/>
        <end position="478"/>
    </location>
</feature>
<evidence type="ECO:0000313" key="6">
    <source>
        <dbReference type="RefSeq" id="XP_034112013.1"/>
    </source>
</evidence>
<feature type="region of interest" description="Disordered" evidence="3">
    <location>
        <begin position="154"/>
        <end position="324"/>
    </location>
</feature>
<dbReference type="FunFam" id="3.30.70.330:FF:000749">
    <property type="entry name" value="eukaryotic translation initiation factor 4B isoform X1"/>
    <property type="match status" value="1"/>
</dbReference>
<gene>
    <name evidence="6" type="primary">LOC117573160</name>
</gene>
<keyword evidence="1 2" id="KW-0694">RNA-binding</keyword>
<evidence type="ECO:0000259" key="4">
    <source>
        <dbReference type="PROSITE" id="PS50102"/>
    </source>
</evidence>
<feature type="compositionally biased region" description="Polar residues" evidence="3">
    <location>
        <begin position="452"/>
        <end position="469"/>
    </location>
</feature>
<sequence>MASAGKKGKKNKGTVISLQSFLSNGDTPVGTTQVAKKVRNLDGDESDDGSHAVIYQLPTAPRANRILDDDSIPHKPPFIAYINNLPFDASEDDIYEFFGSINLASLRLPREDGETGRSRGFGYVELENREDLIHVLSLPDPSIKGRRIRIELSNENDQQNRRQQGNRRFEGFGNSSENRDSGNWRRDSQNNGSGFGGGGGGYSGNYDRGGFNRDRKPISERDENNTPGSWRTNSRQPPTDYSPPRRDHRDRDQTTDKFRNRNHDYNEAAGAAEERPKLNLKPRTLPLPELVTKPDPDNEQENETELPQKVIGGGSSSVNVFGSAKPVDTATRELEIEERLAEARRLEKFRHDDEDVNELKISEMQIDIHDNENANGSTRSWRRTQDSSTNSEDKQSVVLDDKRRDDRDFKRLNKSRDRNDRFENVKTKNYHDGKSKEDNKYKGDYRNDRLQPKNTTLQAEPVLQSSNKYSGLDDESSD</sequence>
<feature type="compositionally biased region" description="Basic and acidic residues" evidence="3">
    <location>
        <begin position="177"/>
        <end position="188"/>
    </location>
</feature>
<organism evidence="5 6">
    <name type="scientific">Drosophila albomicans</name>
    <name type="common">Fruit fly</name>
    <dbReference type="NCBI Taxonomy" id="7291"/>
    <lineage>
        <taxon>Eukaryota</taxon>
        <taxon>Metazoa</taxon>
        <taxon>Ecdysozoa</taxon>
        <taxon>Arthropoda</taxon>
        <taxon>Hexapoda</taxon>
        <taxon>Insecta</taxon>
        <taxon>Pterygota</taxon>
        <taxon>Neoptera</taxon>
        <taxon>Endopterygota</taxon>
        <taxon>Diptera</taxon>
        <taxon>Brachycera</taxon>
        <taxon>Muscomorpha</taxon>
        <taxon>Ephydroidea</taxon>
        <taxon>Drosophilidae</taxon>
        <taxon>Drosophila</taxon>
    </lineage>
</organism>
<dbReference type="InterPro" id="IPR033107">
    <property type="entry name" value="EIF-4B_RRM"/>
</dbReference>
<dbReference type="SUPFAM" id="SSF54928">
    <property type="entry name" value="RNA-binding domain, RBD"/>
    <property type="match status" value="1"/>
</dbReference>
<dbReference type="PANTHER" id="PTHR23236">
    <property type="entry name" value="EUKARYOTIC TRANSLATION INITIATION FACTOR 4B/4H"/>
    <property type="match status" value="1"/>
</dbReference>
<dbReference type="GO" id="GO:0005634">
    <property type="term" value="C:nucleus"/>
    <property type="evidence" value="ECO:0007669"/>
    <property type="project" value="TreeGrafter"/>
</dbReference>
<evidence type="ECO:0000256" key="2">
    <source>
        <dbReference type="PROSITE-ProRule" id="PRU00176"/>
    </source>
</evidence>
<dbReference type="Proteomes" id="UP000515160">
    <property type="component" value="Chromosome 2R"/>
</dbReference>
<dbReference type="CDD" id="cd12402">
    <property type="entry name" value="RRM_eIF4B"/>
    <property type="match status" value="1"/>
</dbReference>
<feature type="compositionally biased region" description="Basic and acidic residues" evidence="3">
    <location>
        <begin position="210"/>
        <end position="224"/>
    </location>
</feature>
<feature type="compositionally biased region" description="Polar residues" evidence="3">
    <location>
        <begin position="225"/>
        <end position="239"/>
    </location>
</feature>
<protein>
    <submittedName>
        <fullName evidence="6">Eukaryotic translation initiation factor 4B</fullName>
    </submittedName>
</protein>
<dbReference type="RefSeq" id="XP_034112013.1">
    <property type="nucleotide sequence ID" value="XM_034256122.2"/>
</dbReference>
<name>A0A6P8XHC0_DROAB</name>
<keyword evidence="6" id="KW-0648">Protein biosynthesis</keyword>
<feature type="domain" description="RRM" evidence="4">
    <location>
        <begin position="78"/>
        <end position="155"/>
    </location>
</feature>
<accession>A0A6P8XHC0</accession>
<feature type="compositionally biased region" description="Basic and acidic residues" evidence="3">
    <location>
        <begin position="243"/>
        <end position="277"/>
    </location>
</feature>
<feature type="compositionally biased region" description="Gly residues" evidence="3">
    <location>
        <begin position="193"/>
        <end position="203"/>
    </location>
</feature>
<proteinExistence type="predicted"/>
<keyword evidence="5" id="KW-1185">Reference proteome</keyword>
<reference evidence="6" key="1">
    <citation type="submission" date="2025-08" db="UniProtKB">
        <authorList>
            <consortium name="RefSeq"/>
        </authorList>
    </citation>
    <scope>IDENTIFICATION</scope>
    <source>
        <strain evidence="6">15112-1751.03</strain>
        <tissue evidence="6">Whole Adult</tissue>
    </source>
</reference>
<dbReference type="InterPro" id="IPR000504">
    <property type="entry name" value="RRM_dom"/>
</dbReference>
<dbReference type="PROSITE" id="PS50102">
    <property type="entry name" value="RRM"/>
    <property type="match status" value="1"/>
</dbReference>
<evidence type="ECO:0000256" key="1">
    <source>
        <dbReference type="ARBA" id="ARBA00022884"/>
    </source>
</evidence>
<dbReference type="GeneID" id="117573160"/>
<dbReference type="Pfam" id="PF00076">
    <property type="entry name" value="RRM_1"/>
    <property type="match status" value="1"/>
</dbReference>
<keyword evidence="6" id="KW-0396">Initiation factor</keyword>
<dbReference type="PANTHER" id="PTHR23236:SF12">
    <property type="entry name" value="EUKARYOTIC INITIATION FACTOR 4B-RELATED"/>
    <property type="match status" value="1"/>
</dbReference>
<dbReference type="CTD" id="1975"/>
<dbReference type="GO" id="GO:0003743">
    <property type="term" value="F:translation initiation factor activity"/>
    <property type="evidence" value="ECO:0007669"/>
    <property type="project" value="UniProtKB-KW"/>
</dbReference>
<dbReference type="Gene3D" id="3.30.70.330">
    <property type="match status" value="1"/>
</dbReference>
<dbReference type="InterPro" id="IPR012677">
    <property type="entry name" value="Nucleotide-bd_a/b_plait_sf"/>
</dbReference>
<dbReference type="InterPro" id="IPR035979">
    <property type="entry name" value="RBD_domain_sf"/>
</dbReference>
<dbReference type="OrthoDB" id="1748655at2759"/>
<evidence type="ECO:0000313" key="5">
    <source>
        <dbReference type="Proteomes" id="UP000515160"/>
    </source>
</evidence>